<dbReference type="Pfam" id="PF04221">
    <property type="entry name" value="RelB"/>
    <property type="match status" value="1"/>
</dbReference>
<dbReference type="InterPro" id="IPR013321">
    <property type="entry name" value="Arc_rbn_hlx_hlx"/>
</dbReference>
<dbReference type="EMBL" id="JACHOO010000012">
    <property type="protein sequence ID" value="MBB5755041.1"/>
    <property type="molecule type" value="Genomic_DNA"/>
</dbReference>
<dbReference type="Gene3D" id="1.10.1220.10">
    <property type="entry name" value="Met repressor-like"/>
    <property type="match status" value="1"/>
</dbReference>
<dbReference type="NCBIfam" id="TIGR02384">
    <property type="entry name" value="RelB_DinJ"/>
    <property type="match status" value="1"/>
</dbReference>
<comment type="caution">
    <text evidence="3">The sequence shown here is derived from an EMBL/GenBank/DDBJ whole genome shotgun (WGS) entry which is preliminary data.</text>
</comment>
<organism evidence="3 4">
    <name type="scientific">Prosthecomicrobium pneumaticum</name>
    <dbReference type="NCBI Taxonomy" id="81895"/>
    <lineage>
        <taxon>Bacteria</taxon>
        <taxon>Pseudomonadati</taxon>
        <taxon>Pseudomonadota</taxon>
        <taxon>Alphaproteobacteria</taxon>
        <taxon>Hyphomicrobiales</taxon>
        <taxon>Kaistiaceae</taxon>
        <taxon>Prosthecomicrobium</taxon>
    </lineage>
</organism>
<dbReference type="GO" id="GO:0044010">
    <property type="term" value="P:single-species biofilm formation"/>
    <property type="evidence" value="ECO:0007669"/>
    <property type="project" value="InterPro"/>
</dbReference>
<evidence type="ECO:0000256" key="1">
    <source>
        <dbReference type="ARBA" id="ARBA00010562"/>
    </source>
</evidence>
<evidence type="ECO:0000313" key="4">
    <source>
        <dbReference type="Proteomes" id="UP000523821"/>
    </source>
</evidence>
<reference evidence="3 4" key="1">
    <citation type="submission" date="2020-08" db="EMBL/GenBank/DDBJ databases">
        <title>Genomic Encyclopedia of Type Strains, Phase IV (KMG-IV): sequencing the most valuable type-strain genomes for metagenomic binning, comparative biology and taxonomic classification.</title>
        <authorList>
            <person name="Goeker M."/>
        </authorList>
    </citation>
    <scope>NUCLEOTIDE SEQUENCE [LARGE SCALE GENOMIC DNA]</scope>
    <source>
        <strain evidence="3 4">DSM 16268</strain>
    </source>
</reference>
<dbReference type="GO" id="GO:0000987">
    <property type="term" value="F:cis-regulatory region sequence-specific DNA binding"/>
    <property type="evidence" value="ECO:0007669"/>
    <property type="project" value="InterPro"/>
</dbReference>
<dbReference type="RefSeq" id="WP_183858471.1">
    <property type="nucleotide sequence ID" value="NZ_JACHOO010000012.1"/>
</dbReference>
<dbReference type="InterPro" id="IPR007337">
    <property type="entry name" value="RelB/DinJ"/>
</dbReference>
<dbReference type="GO" id="GO:0006351">
    <property type="term" value="P:DNA-templated transcription"/>
    <property type="evidence" value="ECO:0007669"/>
    <property type="project" value="TreeGrafter"/>
</dbReference>
<dbReference type="PANTHER" id="PTHR38781">
    <property type="entry name" value="ANTITOXIN DINJ-RELATED"/>
    <property type="match status" value="1"/>
</dbReference>
<evidence type="ECO:0000256" key="2">
    <source>
        <dbReference type="ARBA" id="ARBA00022649"/>
    </source>
</evidence>
<comment type="similarity">
    <text evidence="1">Belongs to the RelB/DinJ antitoxin family.</text>
</comment>
<keyword evidence="2" id="KW-1277">Toxin-antitoxin system</keyword>
<evidence type="ECO:0000313" key="3">
    <source>
        <dbReference type="EMBL" id="MBB5755041.1"/>
    </source>
</evidence>
<dbReference type="PANTHER" id="PTHR38781:SF1">
    <property type="entry name" value="ANTITOXIN DINJ-RELATED"/>
    <property type="match status" value="1"/>
</dbReference>
<accession>A0A7W9FQR1</accession>
<dbReference type="AlphaFoldDB" id="A0A7W9FQR1"/>
<proteinExistence type="inferred from homology"/>
<dbReference type="GO" id="GO:0006355">
    <property type="term" value="P:regulation of DNA-templated transcription"/>
    <property type="evidence" value="ECO:0007669"/>
    <property type="project" value="InterPro"/>
</dbReference>
<dbReference type="InterPro" id="IPR026262">
    <property type="entry name" value="DinJ"/>
</dbReference>
<sequence>MAANAVVRARVNEQIRDDAAAILEAAGLTVSDAVRMMLVRTVAEGALPFDPLVPNKETVEAMKAARRGDVKTVGGPAGLLADLDADD</sequence>
<dbReference type="GO" id="GO:0015643">
    <property type="term" value="F:toxic substance binding"/>
    <property type="evidence" value="ECO:0007669"/>
    <property type="project" value="InterPro"/>
</dbReference>
<name>A0A7W9FQR1_9HYPH</name>
<dbReference type="Proteomes" id="UP000523821">
    <property type="component" value="Unassembled WGS sequence"/>
</dbReference>
<gene>
    <name evidence="3" type="ORF">GGQ63_004139</name>
</gene>
<keyword evidence="4" id="KW-1185">Reference proteome</keyword>
<protein>
    <submittedName>
        <fullName evidence="3">DNA-damage-inducible protein J</fullName>
    </submittedName>
</protein>
<dbReference type="PIRSF" id="PIRSF003108">
    <property type="entry name" value="DinJ"/>
    <property type="match status" value="1"/>
</dbReference>